<name>A0ABW3T201_9CAUL</name>
<evidence type="ECO:0000256" key="1">
    <source>
        <dbReference type="ARBA" id="ARBA00009646"/>
    </source>
</evidence>
<dbReference type="InterPro" id="IPR011024">
    <property type="entry name" value="G_crystallin-like"/>
</dbReference>
<dbReference type="SUPFAM" id="SSF49695">
    <property type="entry name" value="gamma-Crystallin-like"/>
    <property type="match status" value="1"/>
</dbReference>
<dbReference type="SMART" id="SM00247">
    <property type="entry name" value="XTALbg"/>
    <property type="match status" value="1"/>
</dbReference>
<dbReference type="PROSITE" id="PS50915">
    <property type="entry name" value="CRYSTALLIN_BETA_GAMMA"/>
    <property type="match status" value="1"/>
</dbReference>
<accession>A0ABW3T201</accession>
<organism evidence="4 5">
    <name type="scientific">Phenylobacterium conjunctum</name>
    <dbReference type="NCBI Taxonomy" id="1298959"/>
    <lineage>
        <taxon>Bacteria</taxon>
        <taxon>Pseudomonadati</taxon>
        <taxon>Pseudomonadota</taxon>
        <taxon>Alphaproteobacteria</taxon>
        <taxon>Caulobacterales</taxon>
        <taxon>Caulobacteraceae</taxon>
        <taxon>Phenylobacterium</taxon>
    </lineage>
</organism>
<dbReference type="InterPro" id="IPR001064">
    <property type="entry name" value="Beta/gamma_crystallin"/>
</dbReference>
<keyword evidence="2" id="KW-0677">Repeat</keyword>
<proteinExistence type="inferred from homology"/>
<dbReference type="EMBL" id="JBHTLQ010000022">
    <property type="protein sequence ID" value="MFD1191137.1"/>
    <property type="molecule type" value="Genomic_DNA"/>
</dbReference>
<protein>
    <submittedName>
        <fullName evidence="4">Beta/gamma crystallin-related protein</fullName>
    </submittedName>
</protein>
<comment type="caution">
    <text evidence="4">The sequence shown here is derived from an EMBL/GenBank/DDBJ whole genome shotgun (WGS) entry which is preliminary data.</text>
</comment>
<dbReference type="Gene3D" id="2.60.20.10">
    <property type="entry name" value="Crystallins"/>
    <property type="match status" value="1"/>
</dbReference>
<dbReference type="Proteomes" id="UP001597216">
    <property type="component" value="Unassembled WGS sequence"/>
</dbReference>
<sequence>MKVIILLGLSGLLHRGPPGPAAVQDIARPVSAPVATLYELPNFQGRQITLEAYSGDLSNLNFNDMAQSARFQGRWRICQDSEFRGRCQEVGGDAPDLSKMGLSQKISSLQAYEERVWDNAPRWQANAPWPGPPAARPIQAATGVLFPFPSAMGWDIAASGAAAAAFCKSAGLGAGAYYDASQRAARALDYAGRYVGETPVLRDVLCRRS</sequence>
<evidence type="ECO:0000256" key="2">
    <source>
        <dbReference type="ARBA" id="ARBA00022737"/>
    </source>
</evidence>
<evidence type="ECO:0000313" key="5">
    <source>
        <dbReference type="Proteomes" id="UP001597216"/>
    </source>
</evidence>
<keyword evidence="5" id="KW-1185">Reference proteome</keyword>
<evidence type="ECO:0000313" key="4">
    <source>
        <dbReference type="EMBL" id="MFD1191137.1"/>
    </source>
</evidence>
<feature type="domain" description="Beta/gamma crystallin 'Greek key'" evidence="3">
    <location>
        <begin position="33"/>
        <end position="73"/>
    </location>
</feature>
<reference evidence="5" key="1">
    <citation type="journal article" date="2019" name="Int. J. Syst. Evol. Microbiol.">
        <title>The Global Catalogue of Microorganisms (GCM) 10K type strain sequencing project: providing services to taxonomists for standard genome sequencing and annotation.</title>
        <authorList>
            <consortium name="The Broad Institute Genomics Platform"/>
            <consortium name="The Broad Institute Genome Sequencing Center for Infectious Disease"/>
            <person name="Wu L."/>
            <person name="Ma J."/>
        </authorList>
    </citation>
    <scope>NUCLEOTIDE SEQUENCE [LARGE SCALE GENOMIC DNA]</scope>
    <source>
        <strain evidence="5">CCUG 55074</strain>
    </source>
</reference>
<dbReference type="Pfam" id="PF00030">
    <property type="entry name" value="Crystall"/>
    <property type="match status" value="1"/>
</dbReference>
<comment type="similarity">
    <text evidence="1">Belongs to the beta/gamma-crystallin family.</text>
</comment>
<gene>
    <name evidence="4" type="ORF">ACFQ27_11145</name>
</gene>
<evidence type="ECO:0000259" key="3">
    <source>
        <dbReference type="PROSITE" id="PS50915"/>
    </source>
</evidence>
<dbReference type="RefSeq" id="WP_374344818.1">
    <property type="nucleotide sequence ID" value="NZ_JBHTLQ010000022.1"/>
</dbReference>